<dbReference type="Pfam" id="PF07690">
    <property type="entry name" value="MFS_1"/>
    <property type="match status" value="1"/>
</dbReference>
<evidence type="ECO:0000259" key="7">
    <source>
        <dbReference type="PROSITE" id="PS50850"/>
    </source>
</evidence>
<evidence type="ECO:0000256" key="3">
    <source>
        <dbReference type="ARBA" id="ARBA00022692"/>
    </source>
</evidence>
<dbReference type="GO" id="GO:0022857">
    <property type="term" value="F:transmembrane transporter activity"/>
    <property type="evidence" value="ECO:0007669"/>
    <property type="project" value="InterPro"/>
</dbReference>
<feature type="domain" description="Major facilitator superfamily (MFS) profile" evidence="7">
    <location>
        <begin position="3"/>
        <end position="404"/>
    </location>
</feature>
<accession>A0A2A4J545</accession>
<dbReference type="AlphaFoldDB" id="A0A2A4J545"/>
<evidence type="ECO:0000256" key="2">
    <source>
        <dbReference type="ARBA" id="ARBA00022448"/>
    </source>
</evidence>
<feature type="transmembrane region" description="Helical" evidence="6">
    <location>
        <begin position="252"/>
        <end position="273"/>
    </location>
</feature>
<protein>
    <recommendedName>
        <fullName evidence="7">Major facilitator superfamily (MFS) profile domain-containing protein</fullName>
    </recommendedName>
</protein>
<dbReference type="EMBL" id="NWSH01003341">
    <property type="protein sequence ID" value="PCG66512.1"/>
    <property type="molecule type" value="Genomic_DNA"/>
</dbReference>
<comment type="subcellular location">
    <subcellularLocation>
        <location evidence="1">Membrane</location>
        <topology evidence="1">Multi-pass membrane protein</topology>
    </subcellularLocation>
</comment>
<dbReference type="Gene3D" id="1.20.1250.20">
    <property type="entry name" value="MFS general substrate transporter like domains"/>
    <property type="match status" value="1"/>
</dbReference>
<dbReference type="PANTHER" id="PTHR23504">
    <property type="entry name" value="MAJOR FACILITATOR SUPERFAMILY DOMAIN-CONTAINING PROTEIN 10"/>
    <property type="match status" value="1"/>
</dbReference>
<dbReference type="SUPFAM" id="SSF103473">
    <property type="entry name" value="MFS general substrate transporter"/>
    <property type="match status" value="1"/>
</dbReference>
<gene>
    <name evidence="8" type="ORF">B5V51_7615</name>
</gene>
<feature type="transmembrane region" description="Helical" evidence="6">
    <location>
        <begin position="7"/>
        <end position="25"/>
    </location>
</feature>
<comment type="caution">
    <text evidence="8">The sequence shown here is derived from an EMBL/GenBank/DDBJ whole genome shotgun (WGS) entry which is preliminary data.</text>
</comment>
<organism evidence="8">
    <name type="scientific">Heliothis virescens</name>
    <name type="common">Tobacco budworm moth</name>
    <dbReference type="NCBI Taxonomy" id="7102"/>
    <lineage>
        <taxon>Eukaryota</taxon>
        <taxon>Metazoa</taxon>
        <taxon>Ecdysozoa</taxon>
        <taxon>Arthropoda</taxon>
        <taxon>Hexapoda</taxon>
        <taxon>Insecta</taxon>
        <taxon>Pterygota</taxon>
        <taxon>Neoptera</taxon>
        <taxon>Endopterygota</taxon>
        <taxon>Lepidoptera</taxon>
        <taxon>Glossata</taxon>
        <taxon>Ditrysia</taxon>
        <taxon>Noctuoidea</taxon>
        <taxon>Noctuidae</taxon>
        <taxon>Heliothinae</taxon>
        <taxon>Heliothis</taxon>
    </lineage>
</organism>
<feature type="transmembrane region" description="Helical" evidence="6">
    <location>
        <begin position="69"/>
        <end position="94"/>
    </location>
</feature>
<dbReference type="InterPro" id="IPR020846">
    <property type="entry name" value="MFS_dom"/>
</dbReference>
<dbReference type="PANTHER" id="PTHR23504:SF14">
    <property type="entry name" value="MAJOR FACILITATOR SUPERFAMILY DOMAIN-CONTAINING PROTEIN 9"/>
    <property type="match status" value="1"/>
</dbReference>
<reference evidence="8" key="1">
    <citation type="submission" date="2017-09" db="EMBL/GenBank/DDBJ databases">
        <title>Contemporary evolution of a Lepidopteran species, Heliothis virescens, in response to modern agricultural practices.</title>
        <authorList>
            <person name="Fritz M.L."/>
            <person name="Deyonke A.M."/>
            <person name="Papanicolaou A."/>
            <person name="Micinski S."/>
            <person name="Westbrook J."/>
            <person name="Gould F."/>
        </authorList>
    </citation>
    <scope>NUCLEOTIDE SEQUENCE [LARGE SCALE GENOMIC DNA]</scope>
    <source>
        <strain evidence="8">HvINT-</strain>
        <tissue evidence="8">Whole body</tissue>
    </source>
</reference>
<keyword evidence="4 6" id="KW-1133">Transmembrane helix</keyword>
<dbReference type="GO" id="GO:0016020">
    <property type="term" value="C:membrane"/>
    <property type="evidence" value="ECO:0007669"/>
    <property type="project" value="UniProtKB-SubCell"/>
</dbReference>
<name>A0A2A4J545_HELVI</name>
<evidence type="ECO:0000256" key="4">
    <source>
        <dbReference type="ARBA" id="ARBA00022989"/>
    </source>
</evidence>
<feature type="transmembrane region" description="Helical" evidence="6">
    <location>
        <begin position="220"/>
        <end position="240"/>
    </location>
</feature>
<feature type="transmembrane region" description="Helical" evidence="6">
    <location>
        <begin position="378"/>
        <end position="399"/>
    </location>
</feature>
<dbReference type="PROSITE" id="PS50850">
    <property type="entry name" value="MFS"/>
    <property type="match status" value="1"/>
</dbReference>
<keyword evidence="5 6" id="KW-0472">Membrane</keyword>
<proteinExistence type="predicted"/>
<feature type="transmembrane region" description="Helical" evidence="6">
    <location>
        <begin position="157"/>
        <end position="179"/>
    </location>
</feature>
<feature type="transmembrane region" description="Helical" evidence="6">
    <location>
        <begin position="37"/>
        <end position="57"/>
    </location>
</feature>
<feature type="transmembrane region" description="Helical" evidence="6">
    <location>
        <begin position="293"/>
        <end position="321"/>
    </location>
</feature>
<dbReference type="STRING" id="7102.A0A2A4J545"/>
<evidence type="ECO:0000256" key="6">
    <source>
        <dbReference type="SAM" id="Phobius"/>
    </source>
</evidence>
<evidence type="ECO:0000256" key="5">
    <source>
        <dbReference type="ARBA" id="ARBA00023136"/>
    </source>
</evidence>
<evidence type="ECO:0000256" key="1">
    <source>
        <dbReference type="ARBA" id="ARBA00004141"/>
    </source>
</evidence>
<dbReference type="InterPro" id="IPR036259">
    <property type="entry name" value="MFS_trans_sf"/>
</dbReference>
<keyword evidence="2" id="KW-0813">Transport</keyword>
<evidence type="ECO:0000313" key="8">
    <source>
        <dbReference type="EMBL" id="PCG66512.1"/>
    </source>
</evidence>
<dbReference type="InterPro" id="IPR011701">
    <property type="entry name" value="MFS"/>
</dbReference>
<sequence length="409" mass="45253">MKPNWTFLLVGFLDLMSIFLILPYVDIHAKELGFNHIQIGLLGAVYPGCQMISSPIVGSIGDVRGRKTILLYCLIICSITYFWLGITSSLLAFFGLRILLGTFKHTQLLTKALAPDYLENPDDISTLYGRLMSLGALGLALGSVLSGYAMEAFPNSGFTIMCVIISAFFVINAGLINALPETAREKKDKPAAAFDASKLLDLTVDTFKKTINKFYTIDWVTYWDIFVFKLLLSASVGMYYSNFRLFLMNEHGLSHVYLGYIVAVQGIVSSIINNSVAYINQFYTNDRDYSQRILHIFFLIVFSLIGLTLVPNVYLFVLLLIPKEVSFTLARIVSLEVVATRGGADSRGTLIGAFSSIRSIAGIVIPLINGVINHYLGVTYAFLTAALFATIGLVISYRVRLKSLQDKAK</sequence>
<keyword evidence="3 6" id="KW-0812">Transmembrane</keyword>